<protein>
    <submittedName>
        <fullName evidence="1">35412_t:CDS:1</fullName>
    </submittedName>
</protein>
<name>A0ABN7V0F0_GIGMA</name>
<reference evidence="1 2" key="1">
    <citation type="submission" date="2021-06" db="EMBL/GenBank/DDBJ databases">
        <authorList>
            <person name="Kallberg Y."/>
            <person name="Tangrot J."/>
            <person name="Rosling A."/>
        </authorList>
    </citation>
    <scope>NUCLEOTIDE SEQUENCE [LARGE SCALE GENOMIC DNA]</scope>
    <source>
        <strain evidence="1 2">120-4 pot B 10/14</strain>
    </source>
</reference>
<organism evidence="1 2">
    <name type="scientific">Gigaspora margarita</name>
    <dbReference type="NCBI Taxonomy" id="4874"/>
    <lineage>
        <taxon>Eukaryota</taxon>
        <taxon>Fungi</taxon>
        <taxon>Fungi incertae sedis</taxon>
        <taxon>Mucoromycota</taxon>
        <taxon>Glomeromycotina</taxon>
        <taxon>Glomeromycetes</taxon>
        <taxon>Diversisporales</taxon>
        <taxon>Gigasporaceae</taxon>
        <taxon>Gigaspora</taxon>
    </lineage>
</organism>
<accession>A0ABN7V0F0</accession>
<evidence type="ECO:0000313" key="1">
    <source>
        <dbReference type="EMBL" id="CAG8713117.1"/>
    </source>
</evidence>
<sequence>ELQKEQNHIQVNVKAIMRGAPRPPQRRHTIEHEQHIQMVFNDRQNRSVMDYLRGIVHNIAF</sequence>
<dbReference type="Proteomes" id="UP000789901">
    <property type="component" value="Unassembled WGS sequence"/>
</dbReference>
<dbReference type="EMBL" id="CAJVQB010008039">
    <property type="protein sequence ID" value="CAG8713117.1"/>
    <property type="molecule type" value="Genomic_DNA"/>
</dbReference>
<evidence type="ECO:0000313" key="2">
    <source>
        <dbReference type="Proteomes" id="UP000789901"/>
    </source>
</evidence>
<comment type="caution">
    <text evidence="1">The sequence shown here is derived from an EMBL/GenBank/DDBJ whole genome shotgun (WGS) entry which is preliminary data.</text>
</comment>
<feature type="non-terminal residue" evidence="1">
    <location>
        <position position="1"/>
    </location>
</feature>
<gene>
    <name evidence="1" type="ORF">GMARGA_LOCUS12894</name>
</gene>
<keyword evidence="2" id="KW-1185">Reference proteome</keyword>
<proteinExistence type="predicted"/>